<dbReference type="InterPro" id="IPR005548">
    <property type="entry name" value="Cell_div_FtsQ/DivIB_C"/>
</dbReference>
<comment type="caution">
    <text evidence="10">The sequence shown here is derived from an EMBL/GenBank/DDBJ whole genome shotgun (WGS) entry which is preliminary data.</text>
</comment>
<evidence type="ECO:0000256" key="4">
    <source>
        <dbReference type="ARBA" id="ARBA00022692"/>
    </source>
</evidence>
<dbReference type="InterPro" id="IPR026580">
    <property type="entry name" value="DivIB"/>
</dbReference>
<dbReference type="GO" id="GO:0032153">
    <property type="term" value="C:cell division site"/>
    <property type="evidence" value="ECO:0007669"/>
    <property type="project" value="UniProtKB-UniRule"/>
</dbReference>
<evidence type="ECO:0000256" key="8">
    <source>
        <dbReference type="HAMAP-Rule" id="MF_00912"/>
    </source>
</evidence>
<evidence type="ECO:0000256" key="5">
    <source>
        <dbReference type="ARBA" id="ARBA00022989"/>
    </source>
</evidence>
<feature type="domain" description="POTRA" evidence="9">
    <location>
        <begin position="87"/>
        <end position="158"/>
    </location>
</feature>
<dbReference type="Proteomes" id="UP000823614">
    <property type="component" value="Unassembled WGS sequence"/>
</dbReference>
<keyword evidence="5 8" id="KW-1133">Transmembrane helix</keyword>
<dbReference type="InterPro" id="IPR034746">
    <property type="entry name" value="POTRA"/>
</dbReference>
<dbReference type="HAMAP" id="MF_00912">
    <property type="entry name" value="DivIB"/>
    <property type="match status" value="1"/>
</dbReference>
<gene>
    <name evidence="8" type="primary">divIB</name>
    <name evidence="10" type="ORF">IAA89_01080</name>
</gene>
<dbReference type="InterPro" id="IPR013685">
    <property type="entry name" value="POTRA_FtsQ_type"/>
</dbReference>
<organism evidence="10 11">
    <name type="scientific">Candidatus Gallilactobacillus intestinavium</name>
    <dbReference type="NCBI Taxonomy" id="2840838"/>
    <lineage>
        <taxon>Bacteria</taxon>
        <taxon>Bacillati</taxon>
        <taxon>Bacillota</taxon>
        <taxon>Bacilli</taxon>
        <taxon>Lactobacillales</taxon>
        <taxon>Lactobacillaceae</taxon>
        <taxon>Lactobacillaceae incertae sedis</taxon>
        <taxon>Candidatus Gallilactobacillus</taxon>
    </lineage>
</organism>
<keyword evidence="7 8" id="KW-0131">Cell cycle</keyword>
<comment type="similarity">
    <text evidence="8">Belongs to the FtsQ/DivIB family. DivIB subfamily.</text>
</comment>
<name>A0A9D9H8X2_9LACO</name>
<proteinExistence type="inferred from homology"/>
<evidence type="ECO:0000256" key="2">
    <source>
        <dbReference type="ARBA" id="ARBA00022475"/>
    </source>
</evidence>
<accession>A0A9D9H8X2</accession>
<dbReference type="GO" id="GO:0043093">
    <property type="term" value="P:FtsZ-dependent cytokinesis"/>
    <property type="evidence" value="ECO:0007669"/>
    <property type="project" value="UniProtKB-UniRule"/>
</dbReference>
<dbReference type="PROSITE" id="PS51779">
    <property type="entry name" value="POTRA"/>
    <property type="match status" value="1"/>
</dbReference>
<evidence type="ECO:0000259" key="9">
    <source>
        <dbReference type="PROSITE" id="PS51779"/>
    </source>
</evidence>
<comment type="function">
    <text evidence="8">Cell division protein that may be involved in stabilizing or promoting the assembly of the division complex.</text>
</comment>
<dbReference type="PANTHER" id="PTHR37820">
    <property type="entry name" value="CELL DIVISION PROTEIN DIVIB"/>
    <property type="match status" value="1"/>
</dbReference>
<evidence type="ECO:0000313" key="11">
    <source>
        <dbReference type="Proteomes" id="UP000823614"/>
    </source>
</evidence>
<protein>
    <recommendedName>
        <fullName evidence="8">Cell division protein DivIB</fullName>
    </recommendedName>
</protein>
<keyword evidence="4 8" id="KW-0812">Transmembrane</keyword>
<evidence type="ECO:0000256" key="3">
    <source>
        <dbReference type="ARBA" id="ARBA00022618"/>
    </source>
</evidence>
<evidence type="ECO:0000313" key="10">
    <source>
        <dbReference type="EMBL" id="MBO8441033.1"/>
    </source>
</evidence>
<sequence length="340" mass="39790">MSNEKIKIKHTKHFFKLNNKKKKLIVDSDLKSPNNEVKDLSLRTRKHRNKKRKKYYQNKNNFKKMVTILCNFIFLLLIIVIVNLPIFNVKSINVLANNSVDKNEIINDSNISLHKKIFSVFLSKGNIENKIVQDNKLVKNVSINIRNFNEVVIKVDEYPVIGYLYKKNNYHLVLSNGVIVKDRIVKQPKLNLPIYLNFKDDSNFHNLIFQYSKLPISVQEGISQINFSPTKADPERIHIFMNDGNQVYARISSFGRKMKFYSKMASEMTKKGIINLEVGAYSYPFGEKETLKSSKKDTRLIVTNKNLNTKKDSNYVQNKQLYMDNYKRNISLQKNSIQIR</sequence>
<dbReference type="Pfam" id="PF03799">
    <property type="entry name" value="FtsQ_DivIB_C"/>
    <property type="match status" value="1"/>
</dbReference>
<feature type="transmembrane region" description="Helical" evidence="8">
    <location>
        <begin position="66"/>
        <end position="87"/>
    </location>
</feature>
<keyword evidence="6 8" id="KW-0472">Membrane</keyword>
<dbReference type="Pfam" id="PF08478">
    <property type="entry name" value="POTRA_1"/>
    <property type="match status" value="1"/>
</dbReference>
<reference evidence="10" key="1">
    <citation type="submission" date="2020-10" db="EMBL/GenBank/DDBJ databases">
        <authorList>
            <person name="Gilroy R."/>
        </authorList>
    </citation>
    <scope>NUCLEOTIDE SEQUENCE</scope>
    <source>
        <strain evidence="10">C6-149</strain>
    </source>
</reference>
<dbReference type="Gene3D" id="3.40.50.10960">
    <property type="match status" value="1"/>
</dbReference>
<keyword evidence="3 8" id="KW-0132">Cell division</keyword>
<reference evidence="10" key="2">
    <citation type="journal article" date="2021" name="PeerJ">
        <title>Extensive microbial diversity within the chicken gut microbiome revealed by metagenomics and culture.</title>
        <authorList>
            <person name="Gilroy R."/>
            <person name="Ravi A."/>
            <person name="Getino M."/>
            <person name="Pursley I."/>
            <person name="Horton D.L."/>
            <person name="Alikhan N.F."/>
            <person name="Baker D."/>
            <person name="Gharbi K."/>
            <person name="Hall N."/>
            <person name="Watson M."/>
            <person name="Adriaenssens E.M."/>
            <person name="Foster-Nyarko E."/>
            <person name="Jarju S."/>
            <person name="Secka A."/>
            <person name="Antonio M."/>
            <person name="Oren A."/>
            <person name="Chaudhuri R.R."/>
            <person name="La Ragione R."/>
            <person name="Hildebrand F."/>
            <person name="Pallen M.J."/>
        </authorList>
    </citation>
    <scope>NUCLEOTIDE SEQUENCE</scope>
    <source>
        <strain evidence="10">C6-149</strain>
    </source>
</reference>
<dbReference type="InterPro" id="IPR050487">
    <property type="entry name" value="FtsQ_DivIB"/>
</dbReference>
<keyword evidence="2 8" id="KW-1003">Cell membrane</keyword>
<evidence type="ECO:0000256" key="6">
    <source>
        <dbReference type="ARBA" id="ARBA00023136"/>
    </source>
</evidence>
<evidence type="ECO:0000256" key="7">
    <source>
        <dbReference type="ARBA" id="ARBA00023306"/>
    </source>
</evidence>
<dbReference type="PANTHER" id="PTHR37820:SF1">
    <property type="entry name" value="CELL DIVISION PROTEIN FTSQ"/>
    <property type="match status" value="1"/>
</dbReference>
<dbReference type="EMBL" id="JADIMP010000021">
    <property type="protein sequence ID" value="MBO8441033.1"/>
    <property type="molecule type" value="Genomic_DNA"/>
</dbReference>
<dbReference type="GO" id="GO:0005886">
    <property type="term" value="C:plasma membrane"/>
    <property type="evidence" value="ECO:0007669"/>
    <property type="project" value="UniProtKB-SubCell"/>
</dbReference>
<dbReference type="AlphaFoldDB" id="A0A9D9H8X2"/>
<comment type="subcellular location">
    <subcellularLocation>
        <location evidence="8">Cell membrane</location>
        <topology evidence="8">Single-pass type II membrane protein</topology>
    </subcellularLocation>
    <subcellularLocation>
        <location evidence="1">Membrane</location>
    </subcellularLocation>
    <text evidence="8">Localizes to the division septum.</text>
</comment>
<evidence type="ECO:0000256" key="1">
    <source>
        <dbReference type="ARBA" id="ARBA00004370"/>
    </source>
</evidence>